<feature type="domain" description="Copper amine oxidase-like N-terminal" evidence="2">
    <location>
        <begin position="101"/>
        <end position="194"/>
    </location>
</feature>
<evidence type="ECO:0000256" key="1">
    <source>
        <dbReference type="SAM" id="SignalP"/>
    </source>
</evidence>
<dbReference type="RefSeq" id="WP_171655005.1">
    <property type="nucleotide sequence ID" value="NZ_WHOD01000102.1"/>
</dbReference>
<keyword evidence="4" id="KW-1185">Reference proteome</keyword>
<gene>
    <name evidence="3" type="ORF">GC093_26590</name>
</gene>
<comment type="caution">
    <text evidence="3">The sequence shown here is derived from an EMBL/GenBank/DDBJ whole genome shotgun (WGS) entry which is preliminary data.</text>
</comment>
<dbReference type="AlphaFoldDB" id="A0A972GTU7"/>
<name>A0A972GTU7_9BACL</name>
<keyword evidence="1" id="KW-0732">Signal</keyword>
<sequence>MKKSLIAATVILSLTLFATAAFAEARPNDVNYTPIQIKDADGNVIAQTTSLPLGTENLPVYDVHDANGNVVGQTRQTKPQDSFGGMHYVLVAGNKSIGVGSNAAYIKGDQLMVPLRAVSEALGYTITWNAETLSVDVTKGAVWSAVYIGKDNFSFGKMAPVQLGAAPELKDEVTFVPFTFFSDILKLKANIDETGVIRIDEASA</sequence>
<dbReference type="InterPro" id="IPR036582">
    <property type="entry name" value="Mao_N_sf"/>
</dbReference>
<accession>A0A972GTU7</accession>
<dbReference type="Gene3D" id="3.30.457.10">
    <property type="entry name" value="Copper amine oxidase-like, N-terminal domain"/>
    <property type="match status" value="1"/>
</dbReference>
<feature type="chain" id="PRO_5037709150" description="Copper amine oxidase-like N-terminal domain-containing protein" evidence="1">
    <location>
        <begin position="24"/>
        <end position="204"/>
    </location>
</feature>
<evidence type="ECO:0000259" key="2">
    <source>
        <dbReference type="Pfam" id="PF07833"/>
    </source>
</evidence>
<dbReference type="EMBL" id="WHOD01000102">
    <property type="protein sequence ID" value="NOU96761.1"/>
    <property type="molecule type" value="Genomic_DNA"/>
</dbReference>
<dbReference type="Proteomes" id="UP000641588">
    <property type="component" value="Unassembled WGS sequence"/>
</dbReference>
<reference evidence="3" key="1">
    <citation type="submission" date="2019-10" db="EMBL/GenBank/DDBJ databases">
        <title>Description of Paenibacillus glebae sp. nov.</title>
        <authorList>
            <person name="Carlier A."/>
            <person name="Qi S."/>
        </authorList>
    </citation>
    <scope>NUCLEOTIDE SEQUENCE</scope>
    <source>
        <strain evidence="3">LMG 31456</strain>
    </source>
</reference>
<organism evidence="3 4">
    <name type="scientific">Paenibacillus foliorum</name>
    <dbReference type="NCBI Taxonomy" id="2654974"/>
    <lineage>
        <taxon>Bacteria</taxon>
        <taxon>Bacillati</taxon>
        <taxon>Bacillota</taxon>
        <taxon>Bacilli</taxon>
        <taxon>Bacillales</taxon>
        <taxon>Paenibacillaceae</taxon>
        <taxon>Paenibacillus</taxon>
    </lineage>
</organism>
<feature type="signal peptide" evidence="1">
    <location>
        <begin position="1"/>
        <end position="23"/>
    </location>
</feature>
<evidence type="ECO:0000313" key="4">
    <source>
        <dbReference type="Proteomes" id="UP000641588"/>
    </source>
</evidence>
<protein>
    <recommendedName>
        <fullName evidence="2">Copper amine oxidase-like N-terminal domain-containing protein</fullName>
    </recommendedName>
</protein>
<proteinExistence type="predicted"/>
<dbReference type="InterPro" id="IPR012854">
    <property type="entry name" value="Cu_amine_oxidase-like_N"/>
</dbReference>
<dbReference type="Pfam" id="PF07833">
    <property type="entry name" value="Cu_amine_oxidN1"/>
    <property type="match status" value="1"/>
</dbReference>
<dbReference type="SUPFAM" id="SSF55383">
    <property type="entry name" value="Copper amine oxidase, domain N"/>
    <property type="match status" value="1"/>
</dbReference>
<evidence type="ECO:0000313" key="3">
    <source>
        <dbReference type="EMBL" id="NOU96761.1"/>
    </source>
</evidence>